<reference evidence="5 6" key="1">
    <citation type="submission" date="2016-06" db="EMBL/GenBank/DDBJ databases">
        <authorList>
            <person name="Kjaerup R.B."/>
            <person name="Dalgaard T.S."/>
            <person name="Juul-Madsen H.R."/>
        </authorList>
    </citation>
    <scope>NUCLEOTIDE SEQUENCE [LARGE SCALE GENOMIC DNA]</scope>
</reference>
<keyword evidence="6" id="KW-1185">Reference proteome</keyword>
<evidence type="ECO:0000256" key="1">
    <source>
        <dbReference type="ARBA" id="ARBA00022722"/>
    </source>
</evidence>
<evidence type="ECO:0008006" key="7">
    <source>
        <dbReference type="Google" id="ProtNLM"/>
    </source>
</evidence>
<evidence type="ECO:0000256" key="4">
    <source>
        <dbReference type="SAM" id="MobiDB-lite"/>
    </source>
</evidence>
<feature type="region of interest" description="Disordered" evidence="4">
    <location>
        <begin position="220"/>
        <end position="300"/>
    </location>
</feature>
<dbReference type="STRING" id="1276538.A0A1X7S1A7"/>
<dbReference type="GO" id="GO:0004527">
    <property type="term" value="F:exonuclease activity"/>
    <property type="evidence" value="ECO:0007669"/>
    <property type="project" value="UniProtKB-KW"/>
</dbReference>
<name>A0A1X7S1A7_ZYMT9</name>
<dbReference type="PANTHER" id="PTHR12801:SF45">
    <property type="entry name" value="RNA EXONUCLEASE 4"/>
    <property type="match status" value="1"/>
</dbReference>
<dbReference type="InterPro" id="IPR047021">
    <property type="entry name" value="REXO1/3/4-like"/>
</dbReference>
<dbReference type="InterPro" id="IPR036397">
    <property type="entry name" value="RNaseH_sf"/>
</dbReference>
<feature type="region of interest" description="Disordered" evidence="4">
    <location>
        <begin position="1"/>
        <end position="34"/>
    </location>
</feature>
<keyword evidence="1" id="KW-0540">Nuclease</keyword>
<proteinExistence type="predicted"/>
<evidence type="ECO:0000256" key="3">
    <source>
        <dbReference type="ARBA" id="ARBA00022839"/>
    </source>
</evidence>
<evidence type="ECO:0000313" key="6">
    <source>
        <dbReference type="Proteomes" id="UP000215127"/>
    </source>
</evidence>
<keyword evidence="2" id="KW-0378">Hydrolase</keyword>
<dbReference type="InterPro" id="IPR012337">
    <property type="entry name" value="RNaseH-like_sf"/>
</dbReference>
<dbReference type="SUPFAM" id="SSF53098">
    <property type="entry name" value="Ribonuclease H-like"/>
    <property type="match status" value="1"/>
</dbReference>
<sequence>MAATNNGSIAPLRPASPFQQPNAPGKGNCKAQQVRPRMDRLVPGEPVAFDDEHQTVLRKGALKWKERLGWVAVVNTKGESVLDVFAAYDHEDKARKEYPPERFGVGMEDLLFDNGAVRAKVVEKWLAEIFEDRPVVMHDKSGDMKLFEHETPFVRATVQDTQDMYLSGSGQRQGLAKVAREILHREVQVGDKHTPTEDAATTMDLYLLKHPYDRVAEKAKLEAQGMPTTSQRNRNGGRGHHSQNSRGGRGSGNGRGFLQERASNRAPTRGDQSWAGEAFIRPARGGQRRGRGGKKSEQEN</sequence>
<dbReference type="EMBL" id="LT853699">
    <property type="protein sequence ID" value="SMQ53211.1"/>
    <property type="molecule type" value="Genomic_DNA"/>
</dbReference>
<gene>
    <name evidence="5" type="ORF">ZT3D7_G8364</name>
</gene>
<accession>A0A1X7S1A7</accession>
<dbReference type="PANTHER" id="PTHR12801">
    <property type="entry name" value="RNA EXONUCLEASE REXO1 / RECO3 FAMILY MEMBER-RELATED"/>
    <property type="match status" value="1"/>
</dbReference>
<dbReference type="GO" id="GO:0003676">
    <property type="term" value="F:nucleic acid binding"/>
    <property type="evidence" value="ECO:0007669"/>
    <property type="project" value="InterPro"/>
</dbReference>
<dbReference type="AlphaFoldDB" id="A0A1X7S1A7"/>
<dbReference type="Gene3D" id="3.30.420.10">
    <property type="entry name" value="Ribonuclease H-like superfamily/Ribonuclease H"/>
    <property type="match status" value="1"/>
</dbReference>
<keyword evidence="3" id="KW-0269">Exonuclease</keyword>
<evidence type="ECO:0000256" key="2">
    <source>
        <dbReference type="ARBA" id="ARBA00022801"/>
    </source>
</evidence>
<evidence type="ECO:0000313" key="5">
    <source>
        <dbReference type="EMBL" id="SMQ53211.1"/>
    </source>
</evidence>
<dbReference type="GO" id="GO:0005634">
    <property type="term" value="C:nucleus"/>
    <property type="evidence" value="ECO:0007669"/>
    <property type="project" value="TreeGrafter"/>
</dbReference>
<protein>
    <recommendedName>
        <fullName evidence="7">Exonuclease domain-containing protein</fullName>
    </recommendedName>
</protein>
<dbReference type="Proteomes" id="UP000215127">
    <property type="component" value="Chromosome 8"/>
</dbReference>
<organism evidence="5 6">
    <name type="scientific">Zymoseptoria tritici (strain ST99CH_3D7)</name>
    <dbReference type="NCBI Taxonomy" id="1276538"/>
    <lineage>
        <taxon>Eukaryota</taxon>
        <taxon>Fungi</taxon>
        <taxon>Dikarya</taxon>
        <taxon>Ascomycota</taxon>
        <taxon>Pezizomycotina</taxon>
        <taxon>Dothideomycetes</taxon>
        <taxon>Dothideomycetidae</taxon>
        <taxon>Mycosphaerellales</taxon>
        <taxon>Mycosphaerellaceae</taxon>
        <taxon>Zymoseptoria</taxon>
    </lineage>
</organism>